<reference evidence="1" key="1">
    <citation type="submission" date="2021-05" db="EMBL/GenBank/DDBJ databases">
        <title>Comparative genomics of three Colletotrichum scovillei strains and genetic complementation revealed genes involved fungal growth and virulence on chili pepper.</title>
        <authorList>
            <person name="Hsieh D.-K."/>
            <person name="Chuang S.-C."/>
            <person name="Chen C.-Y."/>
            <person name="Chao Y.-T."/>
            <person name="Lu M.-Y.J."/>
            <person name="Lee M.-H."/>
            <person name="Shih M.-C."/>
        </authorList>
    </citation>
    <scope>NUCLEOTIDE SEQUENCE</scope>
    <source>
        <strain evidence="1">Coll-153</strain>
    </source>
</reference>
<gene>
    <name evidence="1" type="ORF">JMJ77_005531</name>
</gene>
<organism evidence="1 2">
    <name type="scientific">Colletotrichum scovillei</name>
    <dbReference type="NCBI Taxonomy" id="1209932"/>
    <lineage>
        <taxon>Eukaryota</taxon>
        <taxon>Fungi</taxon>
        <taxon>Dikarya</taxon>
        <taxon>Ascomycota</taxon>
        <taxon>Pezizomycotina</taxon>
        <taxon>Sordariomycetes</taxon>
        <taxon>Hypocreomycetidae</taxon>
        <taxon>Glomerellales</taxon>
        <taxon>Glomerellaceae</taxon>
        <taxon>Colletotrichum</taxon>
        <taxon>Colletotrichum acutatum species complex</taxon>
    </lineage>
</organism>
<name>A0A9P7RJ77_9PEZI</name>
<comment type="caution">
    <text evidence="1">The sequence shown here is derived from an EMBL/GenBank/DDBJ whole genome shotgun (WGS) entry which is preliminary data.</text>
</comment>
<proteinExistence type="predicted"/>
<sequence>MHDLALLYYESLVGQALSYHKNPSTFLPSNRLPFASQLQIYRNLSTDVGLGV</sequence>
<accession>A0A9P7RJ77</accession>
<dbReference type="AlphaFoldDB" id="A0A9P7RJ77"/>
<protein>
    <submittedName>
        <fullName evidence="1">Uncharacterized protein</fullName>
    </submittedName>
</protein>
<dbReference type="Proteomes" id="UP000699042">
    <property type="component" value="Unassembled WGS sequence"/>
</dbReference>
<keyword evidence="2" id="KW-1185">Reference proteome</keyword>
<evidence type="ECO:0000313" key="1">
    <source>
        <dbReference type="EMBL" id="KAG7058153.1"/>
    </source>
</evidence>
<evidence type="ECO:0000313" key="2">
    <source>
        <dbReference type="Proteomes" id="UP000699042"/>
    </source>
</evidence>
<dbReference type="EMBL" id="JAESDN010000001">
    <property type="protein sequence ID" value="KAG7058153.1"/>
    <property type="molecule type" value="Genomic_DNA"/>
</dbReference>